<gene>
    <name evidence="2" type="ORF">SI7747_05006531</name>
</gene>
<name>A0A7I8IQP8_SPIIN</name>
<accession>A0A7I8IQP8</accession>
<keyword evidence="3" id="KW-1185">Reference proteome</keyword>
<dbReference type="AlphaFoldDB" id="A0A7I8IQP8"/>
<evidence type="ECO:0000313" key="3">
    <source>
        <dbReference type="Proteomes" id="UP001189122"/>
    </source>
</evidence>
<feature type="region of interest" description="Disordered" evidence="1">
    <location>
        <begin position="28"/>
        <end position="82"/>
    </location>
</feature>
<dbReference type="EMBL" id="CACRZD030000005">
    <property type="protein sequence ID" value="CAA6660112.1"/>
    <property type="molecule type" value="Genomic_DNA"/>
</dbReference>
<dbReference type="EMBL" id="LR743592">
    <property type="protein sequence ID" value="CAA2620362.1"/>
    <property type="molecule type" value="Genomic_DNA"/>
</dbReference>
<dbReference type="Proteomes" id="UP001189122">
    <property type="component" value="Unassembled WGS sequence"/>
</dbReference>
<sequence length="82" mass="9037">MRERDPPDGIVGEHLLRLPVAECGEIAAGAKIDDEPEDLVSRDEPTELGKKRVAEATQDLPLEPDPPVRLLLPEGLPLQRRP</sequence>
<evidence type="ECO:0000313" key="2">
    <source>
        <dbReference type="EMBL" id="CAA2620362.1"/>
    </source>
</evidence>
<feature type="compositionally biased region" description="Basic and acidic residues" evidence="1">
    <location>
        <begin position="39"/>
        <end position="54"/>
    </location>
</feature>
<reference evidence="2 3" key="1">
    <citation type="submission" date="2019-12" db="EMBL/GenBank/DDBJ databases">
        <authorList>
            <person name="Scholz U."/>
            <person name="Mascher M."/>
            <person name="Fiebig A."/>
        </authorList>
    </citation>
    <scope>NUCLEOTIDE SEQUENCE</scope>
</reference>
<evidence type="ECO:0000256" key="1">
    <source>
        <dbReference type="SAM" id="MobiDB-lite"/>
    </source>
</evidence>
<proteinExistence type="predicted"/>
<protein>
    <submittedName>
        <fullName evidence="2">Uncharacterized protein</fullName>
    </submittedName>
</protein>
<organism evidence="2">
    <name type="scientific">Spirodela intermedia</name>
    <name type="common">Intermediate duckweed</name>
    <dbReference type="NCBI Taxonomy" id="51605"/>
    <lineage>
        <taxon>Eukaryota</taxon>
        <taxon>Viridiplantae</taxon>
        <taxon>Streptophyta</taxon>
        <taxon>Embryophyta</taxon>
        <taxon>Tracheophyta</taxon>
        <taxon>Spermatophyta</taxon>
        <taxon>Magnoliopsida</taxon>
        <taxon>Liliopsida</taxon>
        <taxon>Araceae</taxon>
        <taxon>Lemnoideae</taxon>
        <taxon>Spirodela</taxon>
    </lineage>
</organism>